<dbReference type="SUPFAM" id="SSF53335">
    <property type="entry name" value="S-adenosyl-L-methionine-dependent methyltransferases"/>
    <property type="match status" value="1"/>
</dbReference>
<gene>
    <name evidence="13" type="ORF">LSAA_2746</name>
</gene>
<dbReference type="InterPro" id="IPR029063">
    <property type="entry name" value="SAM-dependent_MTases_sf"/>
</dbReference>
<dbReference type="PANTHER" id="PTHR22808:SF3">
    <property type="entry name" value="5-METHYLCYTOSINE RRNA METHYLTRANSFERASE NSUN4"/>
    <property type="match status" value="1"/>
</dbReference>
<dbReference type="EMBL" id="HG994589">
    <property type="protein sequence ID" value="CAF2791151.1"/>
    <property type="molecule type" value="Genomic_DNA"/>
</dbReference>
<dbReference type="OrthoDB" id="8020218at2759"/>
<keyword evidence="4 11" id="KW-0808">Transferase</keyword>
<evidence type="ECO:0000256" key="2">
    <source>
        <dbReference type="ARBA" id="ARBA00022552"/>
    </source>
</evidence>
<dbReference type="GO" id="GO:0008173">
    <property type="term" value="F:RNA methyltransferase activity"/>
    <property type="evidence" value="ECO:0007669"/>
    <property type="project" value="InterPro"/>
</dbReference>
<dbReference type="FunFam" id="3.40.50.150:FF:000055">
    <property type="entry name" value="5-methylcytosine rRNA methyltransferase NSUN4"/>
    <property type="match status" value="1"/>
</dbReference>
<comment type="similarity">
    <text evidence="11">Belongs to the class I-like SAM-binding methyltransferase superfamily. RsmB/NOP family.</text>
</comment>
<dbReference type="Proteomes" id="UP000675881">
    <property type="component" value="Chromosome 10"/>
</dbReference>
<proteinExistence type="inferred from homology"/>
<feature type="binding site" evidence="11">
    <location>
        <position position="282"/>
    </location>
    <ligand>
        <name>S-adenosyl-L-methionine</name>
        <dbReference type="ChEBI" id="CHEBI:59789"/>
    </ligand>
</feature>
<evidence type="ECO:0000256" key="5">
    <source>
        <dbReference type="ARBA" id="ARBA00022691"/>
    </source>
</evidence>
<evidence type="ECO:0000313" key="14">
    <source>
        <dbReference type="Proteomes" id="UP000675881"/>
    </source>
</evidence>
<keyword evidence="3 11" id="KW-0489">Methyltransferase</keyword>
<evidence type="ECO:0000313" key="13">
    <source>
        <dbReference type="EMBL" id="CAF2791151.1"/>
    </source>
</evidence>
<evidence type="ECO:0000259" key="12">
    <source>
        <dbReference type="PROSITE" id="PS51686"/>
    </source>
</evidence>
<organism evidence="13 14">
    <name type="scientific">Lepeophtheirus salmonis</name>
    <name type="common">Salmon louse</name>
    <name type="synonym">Caligus salmonis</name>
    <dbReference type="NCBI Taxonomy" id="72036"/>
    <lineage>
        <taxon>Eukaryota</taxon>
        <taxon>Metazoa</taxon>
        <taxon>Ecdysozoa</taxon>
        <taxon>Arthropoda</taxon>
        <taxon>Crustacea</taxon>
        <taxon>Multicrustacea</taxon>
        <taxon>Hexanauplia</taxon>
        <taxon>Copepoda</taxon>
        <taxon>Siphonostomatoida</taxon>
        <taxon>Caligidae</taxon>
        <taxon>Lepeophtheirus</taxon>
    </lineage>
</organism>
<evidence type="ECO:0000256" key="4">
    <source>
        <dbReference type="ARBA" id="ARBA00022679"/>
    </source>
</evidence>
<feature type="domain" description="SAM-dependent MTase RsmB/NOP-type" evidence="12">
    <location>
        <begin position="150"/>
        <end position="460"/>
    </location>
</feature>
<evidence type="ECO:0000256" key="1">
    <source>
        <dbReference type="ARBA" id="ARBA00004173"/>
    </source>
</evidence>
<keyword evidence="14" id="KW-1185">Reference proteome</keyword>
<keyword evidence="7" id="KW-0809">Transit peptide</keyword>
<feature type="binding site" evidence="11">
    <location>
        <position position="332"/>
    </location>
    <ligand>
        <name>S-adenosyl-L-methionine</name>
        <dbReference type="ChEBI" id="CHEBI:59789"/>
    </ligand>
</feature>
<dbReference type="PROSITE" id="PS51686">
    <property type="entry name" value="SAM_MT_RSMB_NOP"/>
    <property type="match status" value="1"/>
</dbReference>
<dbReference type="InterPro" id="IPR049560">
    <property type="entry name" value="MeTrfase_RsmB-F_NOP2_cat"/>
</dbReference>
<keyword evidence="6 11" id="KW-0694">RNA-binding</keyword>
<evidence type="ECO:0000256" key="3">
    <source>
        <dbReference type="ARBA" id="ARBA00022603"/>
    </source>
</evidence>
<feature type="active site" description="Nucleophile" evidence="11">
    <location>
        <position position="387"/>
    </location>
</feature>
<protein>
    <recommendedName>
        <fullName evidence="9">NOL1/NOP2/Sun domain family member 4</fullName>
    </recommendedName>
</protein>
<feature type="binding site" evidence="11">
    <location>
        <begin position="259"/>
        <end position="265"/>
    </location>
    <ligand>
        <name>S-adenosyl-L-methionine</name>
        <dbReference type="ChEBI" id="CHEBI:59789"/>
    </ligand>
</feature>
<evidence type="ECO:0000256" key="10">
    <source>
        <dbReference type="ARBA" id="ARBA00049302"/>
    </source>
</evidence>
<evidence type="ECO:0000256" key="9">
    <source>
        <dbReference type="ARBA" id="ARBA00042050"/>
    </source>
</evidence>
<dbReference type="InterPro" id="IPR001678">
    <property type="entry name" value="MeTrfase_RsmB-F_NOP2_dom"/>
</dbReference>
<dbReference type="PANTHER" id="PTHR22808">
    <property type="entry name" value="NCL1 YEAST -RELATED NOL1/NOP2/FMU SUN DOMAIN-CONTAINING"/>
    <property type="match status" value="1"/>
</dbReference>
<keyword evidence="5 11" id="KW-0949">S-adenosyl-L-methionine</keyword>
<dbReference type="GO" id="GO:0005762">
    <property type="term" value="C:mitochondrial large ribosomal subunit"/>
    <property type="evidence" value="ECO:0007669"/>
    <property type="project" value="TreeGrafter"/>
</dbReference>
<dbReference type="Pfam" id="PF01189">
    <property type="entry name" value="Methyltr_RsmB-F"/>
    <property type="match status" value="1"/>
</dbReference>
<accession>A0A7R8H1A7</accession>
<dbReference type="InterPro" id="IPR023267">
    <property type="entry name" value="RCMT"/>
</dbReference>
<evidence type="ECO:0000256" key="6">
    <source>
        <dbReference type="ARBA" id="ARBA00022884"/>
    </source>
</evidence>
<evidence type="ECO:0000256" key="11">
    <source>
        <dbReference type="PROSITE-ProRule" id="PRU01023"/>
    </source>
</evidence>
<evidence type="ECO:0000256" key="7">
    <source>
        <dbReference type="ARBA" id="ARBA00022946"/>
    </source>
</evidence>
<dbReference type="Gene3D" id="3.40.50.150">
    <property type="entry name" value="Vaccinia Virus protein VP39"/>
    <property type="match status" value="1"/>
</dbReference>
<dbReference type="GO" id="GO:0031167">
    <property type="term" value="P:rRNA methylation"/>
    <property type="evidence" value="ECO:0007669"/>
    <property type="project" value="TreeGrafter"/>
</dbReference>
<comment type="catalytic activity">
    <reaction evidence="10">
        <text>a cytidine in rRNA + S-adenosyl-L-methionine = a 5-methylcytidine in rRNA + S-adenosyl-L-homocysteine + H(+)</text>
        <dbReference type="Rhea" id="RHEA:61484"/>
        <dbReference type="Rhea" id="RHEA-COMP:15836"/>
        <dbReference type="Rhea" id="RHEA-COMP:15837"/>
        <dbReference type="ChEBI" id="CHEBI:15378"/>
        <dbReference type="ChEBI" id="CHEBI:57856"/>
        <dbReference type="ChEBI" id="CHEBI:59789"/>
        <dbReference type="ChEBI" id="CHEBI:74483"/>
        <dbReference type="ChEBI" id="CHEBI:82748"/>
    </reaction>
</comment>
<dbReference type="Gene3D" id="6.20.240.40">
    <property type="match status" value="1"/>
</dbReference>
<dbReference type="AlphaFoldDB" id="A0A7R8H1A7"/>
<keyword evidence="2" id="KW-0698">rRNA processing</keyword>
<sequence length="534" mass="60884">MSSIGCATLAPNFLNRNVLLIGKHLTFVRHSKKQKQLKDEIRSTHLHLRTLISKKELTPSERALSYFNVYYKKFYGPNWHSIRLGLLSRPKHVALINNFGDSMETELQLSYLGCSNIFPEYQIPIQSDSSEEEPLGVSHGKPSLANPEVEKRESFESMYEFVPVSELKGMDDFVEESSHYEAYSKVSSQSEFPLQFWKEHFHFRPTLKAFSFPQGDISRFPQPSPDIHKNYNYYCLDGSSLLPVLALNIQEGNTVLDLCSGPGGKALAISQTLLPSKLVCNDSSRSRLNRVQNVFNQYVGSSGLDLDMDFTCSDGEDFFVDYESSFDRVICDVPCSTDRVVVKKNENNIFNPKRAKERIRMPQLQTSLLKSALLCVKPGGYVVYSTCSLSPAQNDGVVHASLKELWEDAQLEFSVCDMSDAIEPLKTHFRFASGMHYGQQIIPVLYNNFGPMYFAKLKRLHQKKLRNITQLFQTPLVENKRIKSKTTSTPRFNNLSVTSTLNYFYRLSLTFAVAKRTKSISRLIIESFQHFVKP</sequence>
<reference evidence="13" key="1">
    <citation type="submission" date="2021-02" db="EMBL/GenBank/DDBJ databases">
        <authorList>
            <person name="Bekaert M."/>
        </authorList>
    </citation>
    <scope>NUCLEOTIDE SEQUENCE</scope>
    <source>
        <strain evidence="13">IoA-00</strain>
    </source>
</reference>
<comment type="subcellular location">
    <subcellularLocation>
        <location evidence="1">Mitochondrion</location>
    </subcellularLocation>
</comment>
<dbReference type="PRINTS" id="PR02008">
    <property type="entry name" value="RCMTFAMILY"/>
</dbReference>
<feature type="binding site" evidence="11">
    <location>
        <position position="309"/>
    </location>
    <ligand>
        <name>S-adenosyl-L-methionine</name>
        <dbReference type="ChEBI" id="CHEBI:59789"/>
    </ligand>
</feature>
<dbReference type="CDD" id="cd02440">
    <property type="entry name" value="AdoMet_MTases"/>
    <property type="match status" value="1"/>
</dbReference>
<evidence type="ECO:0000256" key="8">
    <source>
        <dbReference type="ARBA" id="ARBA00023128"/>
    </source>
</evidence>
<keyword evidence="8" id="KW-0496">Mitochondrion</keyword>
<name>A0A7R8H1A7_LEPSM</name>
<dbReference type="GO" id="GO:0003723">
    <property type="term" value="F:RNA binding"/>
    <property type="evidence" value="ECO:0007669"/>
    <property type="project" value="UniProtKB-UniRule"/>
</dbReference>